<evidence type="ECO:0000256" key="1">
    <source>
        <dbReference type="SAM" id="Phobius"/>
    </source>
</evidence>
<dbReference type="AlphaFoldDB" id="B2A797"/>
<feature type="transmembrane region" description="Helical" evidence="1">
    <location>
        <begin position="12"/>
        <end position="30"/>
    </location>
</feature>
<reference evidence="2 3" key="2">
    <citation type="journal article" date="2011" name="J. Bacteriol.">
        <title>Complete genome sequence of the anaerobic, halophilic alkalithermophile Natranaerobius thermophilus JW/NM-WN-LF.</title>
        <authorList>
            <person name="Zhao B."/>
            <person name="Mesbah N.M."/>
            <person name="Dalin E."/>
            <person name="Goodwin L."/>
            <person name="Nolan M."/>
            <person name="Pitluck S."/>
            <person name="Chertkov O."/>
            <person name="Brettin T.S."/>
            <person name="Han J."/>
            <person name="Larimer F.W."/>
            <person name="Land M.L."/>
            <person name="Hauser L."/>
            <person name="Kyrpides N."/>
            <person name="Wiegel J."/>
        </authorList>
    </citation>
    <scope>NUCLEOTIDE SEQUENCE [LARGE SCALE GENOMIC DNA]</scope>
    <source>
        <strain evidence="3">ATCC BAA-1301 / DSM 18059 / JW/NM-WN-LF</strain>
    </source>
</reference>
<dbReference type="Pfam" id="PF06961">
    <property type="entry name" value="DUF1294"/>
    <property type="match status" value="1"/>
</dbReference>
<feature type="transmembrane region" description="Helical" evidence="1">
    <location>
        <begin position="73"/>
        <end position="94"/>
    </location>
</feature>
<dbReference type="OrthoDB" id="1698854at2"/>
<dbReference type="FunCoup" id="B2A797">
    <property type="interactions" value="21"/>
</dbReference>
<dbReference type="STRING" id="457570.Nther_0699"/>
<organism evidence="2 3">
    <name type="scientific">Natranaerobius thermophilus (strain ATCC BAA-1301 / DSM 18059 / JW/NM-WN-LF)</name>
    <dbReference type="NCBI Taxonomy" id="457570"/>
    <lineage>
        <taxon>Bacteria</taxon>
        <taxon>Bacillati</taxon>
        <taxon>Bacillota</taxon>
        <taxon>Clostridia</taxon>
        <taxon>Natranaerobiales</taxon>
        <taxon>Natranaerobiaceae</taxon>
        <taxon>Natranaerobius</taxon>
    </lineage>
</organism>
<keyword evidence="1" id="KW-1133">Transmembrane helix</keyword>
<gene>
    <name evidence="2" type="ordered locus">Nther_0699</name>
</gene>
<keyword evidence="1" id="KW-0472">Membrane</keyword>
<dbReference type="InParanoid" id="B2A797"/>
<proteinExistence type="predicted"/>
<keyword evidence="1" id="KW-0812">Transmembrane</keyword>
<accession>B2A797</accession>
<evidence type="ECO:0000313" key="2">
    <source>
        <dbReference type="EMBL" id="ACB84291.1"/>
    </source>
</evidence>
<dbReference type="HOGENOM" id="CLU_091970_3_2_9"/>
<protein>
    <recommendedName>
        <fullName evidence="4">DUF1294 domain-containing protein</fullName>
    </recommendedName>
</protein>
<dbReference type="InterPro" id="IPR010718">
    <property type="entry name" value="DUF1294"/>
</dbReference>
<dbReference type="Proteomes" id="UP000001683">
    <property type="component" value="Chromosome"/>
</dbReference>
<keyword evidence="3" id="KW-1185">Reference proteome</keyword>
<evidence type="ECO:0000313" key="3">
    <source>
        <dbReference type="Proteomes" id="UP000001683"/>
    </source>
</evidence>
<sequence>MELIVQWTSSEFIYLLLTLLNIYAFVLMGLDKHFAIKGKSRISEKHLLGSGVVGGVFGLYVGMKVFRHKTQHLIFKLGIPLLLFLYVVVFYFTINIPESPLL</sequence>
<dbReference type="RefSeq" id="WP_012447175.1">
    <property type="nucleotide sequence ID" value="NC_010718.1"/>
</dbReference>
<reference evidence="2 3" key="1">
    <citation type="submission" date="2008-04" db="EMBL/GenBank/DDBJ databases">
        <title>Complete sequence of chromosome of Natranaerobius thermophilus JW/NM-WN-LF.</title>
        <authorList>
            <consortium name="US DOE Joint Genome Institute"/>
            <person name="Copeland A."/>
            <person name="Lucas S."/>
            <person name="Lapidus A."/>
            <person name="Glavina del Rio T."/>
            <person name="Dalin E."/>
            <person name="Tice H."/>
            <person name="Bruce D."/>
            <person name="Goodwin L."/>
            <person name="Pitluck S."/>
            <person name="Chertkov O."/>
            <person name="Brettin T."/>
            <person name="Detter J.C."/>
            <person name="Han C."/>
            <person name="Kuske C.R."/>
            <person name="Schmutz J."/>
            <person name="Larimer F."/>
            <person name="Land M."/>
            <person name="Hauser L."/>
            <person name="Kyrpides N."/>
            <person name="Lykidis A."/>
            <person name="Mesbah N.M."/>
            <person name="Wiegel J."/>
        </authorList>
    </citation>
    <scope>NUCLEOTIDE SEQUENCE [LARGE SCALE GENOMIC DNA]</scope>
    <source>
        <strain evidence="3">ATCC BAA-1301 / DSM 18059 / JW/NM-WN-LF</strain>
    </source>
</reference>
<name>B2A797_NATTJ</name>
<dbReference type="KEGG" id="nth:Nther_0699"/>
<evidence type="ECO:0008006" key="4">
    <source>
        <dbReference type="Google" id="ProtNLM"/>
    </source>
</evidence>
<dbReference type="eggNOG" id="COG3326">
    <property type="taxonomic scope" value="Bacteria"/>
</dbReference>
<dbReference type="EMBL" id="CP001034">
    <property type="protein sequence ID" value="ACB84291.1"/>
    <property type="molecule type" value="Genomic_DNA"/>
</dbReference>